<comment type="caution">
    <text evidence="2">The sequence shown here is derived from an EMBL/GenBank/DDBJ whole genome shotgun (WGS) entry which is preliminary data.</text>
</comment>
<dbReference type="GO" id="GO:0009787">
    <property type="term" value="P:regulation of abscisic acid-activated signaling pathway"/>
    <property type="evidence" value="ECO:0007669"/>
    <property type="project" value="InterPro"/>
</dbReference>
<feature type="region of interest" description="Disordered" evidence="1">
    <location>
        <begin position="17"/>
        <end position="38"/>
    </location>
</feature>
<evidence type="ECO:0000256" key="1">
    <source>
        <dbReference type="SAM" id="MobiDB-lite"/>
    </source>
</evidence>
<keyword evidence="3" id="KW-1185">Reference proteome</keyword>
<reference evidence="2 3" key="1">
    <citation type="submission" date="2020-06" db="EMBL/GenBank/DDBJ databases">
        <title>Transcriptomic and genomic resources for Thalictrum thalictroides and T. hernandezii: Facilitating candidate gene discovery in an emerging model plant lineage.</title>
        <authorList>
            <person name="Arias T."/>
            <person name="Riano-Pachon D.M."/>
            <person name="Di Stilio V.S."/>
        </authorList>
    </citation>
    <scope>NUCLEOTIDE SEQUENCE [LARGE SCALE GENOMIC DNA]</scope>
    <source>
        <strain evidence="3">cv. WT478/WT964</strain>
        <tissue evidence="2">Leaves</tissue>
    </source>
</reference>
<dbReference type="EMBL" id="JABWDY010005734">
    <property type="protein sequence ID" value="KAF5204192.1"/>
    <property type="molecule type" value="Genomic_DNA"/>
</dbReference>
<evidence type="ECO:0000313" key="2">
    <source>
        <dbReference type="EMBL" id="KAF5204192.1"/>
    </source>
</evidence>
<dbReference type="InterPro" id="IPR039324">
    <property type="entry name" value="SHW1"/>
</dbReference>
<name>A0A7J6X750_THATH</name>
<dbReference type="GO" id="GO:0010100">
    <property type="term" value="P:negative regulation of photomorphogenesis"/>
    <property type="evidence" value="ECO:0007669"/>
    <property type="project" value="InterPro"/>
</dbReference>
<sequence length="83" mass="9318">LSSSGESEQDLEEIFFGVDDDIAAEEESDDGDDDEETESSLDLLFRFLQSLFKKVSKKAKKATRSILPPVIAPHLVNFLWKSL</sequence>
<gene>
    <name evidence="2" type="ORF">FRX31_006221</name>
</gene>
<dbReference type="AlphaFoldDB" id="A0A7J6X750"/>
<dbReference type="PANTHER" id="PTHR35474:SF3">
    <property type="entry name" value="PROTEIN SHORT HYPOCOTYL IN WHITE LIGHT 1"/>
    <property type="match status" value="1"/>
</dbReference>
<feature type="non-terminal residue" evidence="2">
    <location>
        <position position="1"/>
    </location>
</feature>
<evidence type="ECO:0000313" key="3">
    <source>
        <dbReference type="Proteomes" id="UP000554482"/>
    </source>
</evidence>
<dbReference type="PANTHER" id="PTHR35474">
    <property type="entry name" value="ATP PHOSPHORIBOSYLTRANSFERASE REGULATORY SUBUNIT"/>
    <property type="match status" value="1"/>
</dbReference>
<protein>
    <submittedName>
        <fullName evidence="2">Uncharacterized protein</fullName>
    </submittedName>
</protein>
<accession>A0A7J6X750</accession>
<organism evidence="2 3">
    <name type="scientific">Thalictrum thalictroides</name>
    <name type="common">Rue-anemone</name>
    <name type="synonym">Anemone thalictroides</name>
    <dbReference type="NCBI Taxonomy" id="46969"/>
    <lineage>
        <taxon>Eukaryota</taxon>
        <taxon>Viridiplantae</taxon>
        <taxon>Streptophyta</taxon>
        <taxon>Embryophyta</taxon>
        <taxon>Tracheophyta</taxon>
        <taxon>Spermatophyta</taxon>
        <taxon>Magnoliopsida</taxon>
        <taxon>Ranunculales</taxon>
        <taxon>Ranunculaceae</taxon>
        <taxon>Thalictroideae</taxon>
        <taxon>Thalictrum</taxon>
    </lineage>
</organism>
<proteinExistence type="predicted"/>
<dbReference type="Proteomes" id="UP000554482">
    <property type="component" value="Unassembled WGS sequence"/>
</dbReference>